<dbReference type="PIRSF" id="PIRSF029033">
    <property type="entry name" value="UCP029033"/>
    <property type="match status" value="1"/>
</dbReference>
<dbReference type="Gene3D" id="3.30.70.2970">
    <property type="entry name" value="Protein of unknown function (DUF541), domain 2"/>
    <property type="match status" value="1"/>
</dbReference>
<dbReference type="GO" id="GO:0006974">
    <property type="term" value="P:DNA damage response"/>
    <property type="evidence" value="ECO:0007669"/>
    <property type="project" value="TreeGrafter"/>
</dbReference>
<organism evidence="1">
    <name type="scientific">marine sediment metagenome</name>
    <dbReference type="NCBI Taxonomy" id="412755"/>
    <lineage>
        <taxon>unclassified sequences</taxon>
        <taxon>metagenomes</taxon>
        <taxon>ecological metagenomes</taxon>
    </lineage>
</organism>
<evidence type="ECO:0008006" key="2">
    <source>
        <dbReference type="Google" id="ProtNLM"/>
    </source>
</evidence>
<reference evidence="1" key="1">
    <citation type="journal article" date="2015" name="Nature">
        <title>Complex archaea that bridge the gap between prokaryotes and eukaryotes.</title>
        <authorList>
            <person name="Spang A."/>
            <person name="Saw J.H."/>
            <person name="Jorgensen S.L."/>
            <person name="Zaremba-Niedzwiedzka K."/>
            <person name="Martijn J."/>
            <person name="Lind A.E."/>
            <person name="van Eijk R."/>
            <person name="Schleper C."/>
            <person name="Guy L."/>
            <person name="Ettema T.J."/>
        </authorList>
    </citation>
    <scope>NUCLEOTIDE SEQUENCE</scope>
</reference>
<dbReference type="Gene3D" id="3.30.110.170">
    <property type="entry name" value="Protein of unknown function (DUF541), domain 1"/>
    <property type="match status" value="1"/>
</dbReference>
<protein>
    <recommendedName>
        <fullName evidence="2">SIMPL domain-containing protein</fullName>
    </recommendedName>
</protein>
<sequence>MRSVSRTSAIVLGVSLVLGLSSLGFLLGSFAVTVKEYERTVTVKGLAEQEHVADIVIWPIQYTAADNDLGALYATIDSNNASIRAFLESNSLPASAVTLAPPAITDRLAQSYGDGSRAEFRYTATQALTVYSSDIELVRGLMSSLSDLGREGIVFSGAEYHLQPEYLFTRLNDIKPAMIEEATREARAAAIKFADDSNSELGKIRNASQGQFSISNRDRNNPHIKNVRVVVSVEYYLSD</sequence>
<comment type="caution">
    <text evidence="1">The sequence shown here is derived from an EMBL/GenBank/DDBJ whole genome shotgun (WGS) entry which is preliminary data.</text>
</comment>
<dbReference type="InterPro" id="IPR007497">
    <property type="entry name" value="SIMPL/DUF541"/>
</dbReference>
<dbReference type="PANTHER" id="PTHR34387:SF2">
    <property type="entry name" value="SLR1258 PROTEIN"/>
    <property type="match status" value="1"/>
</dbReference>
<dbReference type="PANTHER" id="PTHR34387">
    <property type="entry name" value="SLR1258 PROTEIN"/>
    <property type="match status" value="1"/>
</dbReference>
<evidence type="ECO:0000313" key="1">
    <source>
        <dbReference type="EMBL" id="KKO09018.1"/>
    </source>
</evidence>
<dbReference type="Pfam" id="PF04402">
    <property type="entry name" value="SIMPL"/>
    <property type="match status" value="1"/>
</dbReference>
<proteinExistence type="predicted"/>
<dbReference type="InterPro" id="IPR052022">
    <property type="entry name" value="26kDa_periplasmic_antigen"/>
</dbReference>
<accession>A0A0F9W9L1</accession>
<dbReference type="InterPro" id="IPR016907">
    <property type="entry name" value="UCP029033"/>
</dbReference>
<dbReference type="EMBL" id="LAZR01000008">
    <property type="protein sequence ID" value="KKO09018.1"/>
    <property type="molecule type" value="Genomic_DNA"/>
</dbReference>
<name>A0A0F9W9L1_9ZZZZ</name>
<gene>
    <name evidence="1" type="ORF">LCGC14_0041370</name>
</gene>
<dbReference type="AlphaFoldDB" id="A0A0F9W9L1"/>